<evidence type="ECO:0000313" key="2">
    <source>
        <dbReference type="EMBL" id="MFD1015472.1"/>
    </source>
</evidence>
<evidence type="ECO:0000256" key="1">
    <source>
        <dbReference type="SAM" id="SignalP"/>
    </source>
</evidence>
<organism evidence="2 3">
    <name type="scientific">Winogradskyella rapida</name>
    <dbReference type="NCBI Taxonomy" id="549701"/>
    <lineage>
        <taxon>Bacteria</taxon>
        <taxon>Pseudomonadati</taxon>
        <taxon>Bacteroidota</taxon>
        <taxon>Flavobacteriia</taxon>
        <taxon>Flavobacteriales</taxon>
        <taxon>Flavobacteriaceae</taxon>
        <taxon>Winogradskyella</taxon>
    </lineage>
</organism>
<protein>
    <submittedName>
        <fullName evidence="2">Uncharacterized protein</fullName>
    </submittedName>
</protein>
<dbReference type="RefSeq" id="WP_386115201.1">
    <property type="nucleotide sequence ID" value="NZ_JBHTKM010000030.1"/>
</dbReference>
<name>A0ABW3KNT7_9FLAO</name>
<feature type="signal peptide" evidence="1">
    <location>
        <begin position="1"/>
        <end position="18"/>
    </location>
</feature>
<keyword evidence="3" id="KW-1185">Reference proteome</keyword>
<accession>A0ABW3KNT7</accession>
<evidence type="ECO:0000313" key="3">
    <source>
        <dbReference type="Proteomes" id="UP001597086"/>
    </source>
</evidence>
<sequence length="193" mass="22330">MKNIILILLLTLSLQSFGQNNYRIEKSIWSYTKPSEYITRVDNFEKDRKTGENYVKNQNDGTTVSTHDKILVSIAKTDSVQMNVVLASYKDNGNIERFTLKGYAEKLGEYFKVNPKNDNPKNIVTVKVNELIIDETTFYVISKTINYSEQNYSYTSDYYVTEIQGKEFSIAAVYDNETDKQKIEKSILESTFE</sequence>
<reference evidence="3" key="1">
    <citation type="journal article" date="2019" name="Int. J. Syst. Evol. Microbiol.">
        <title>The Global Catalogue of Microorganisms (GCM) 10K type strain sequencing project: providing services to taxonomists for standard genome sequencing and annotation.</title>
        <authorList>
            <consortium name="The Broad Institute Genomics Platform"/>
            <consortium name="The Broad Institute Genome Sequencing Center for Infectious Disease"/>
            <person name="Wu L."/>
            <person name="Ma J."/>
        </authorList>
    </citation>
    <scope>NUCLEOTIDE SEQUENCE [LARGE SCALE GENOMIC DNA]</scope>
    <source>
        <strain evidence="3">CCUG 56098</strain>
    </source>
</reference>
<comment type="caution">
    <text evidence="2">The sequence shown here is derived from an EMBL/GenBank/DDBJ whole genome shotgun (WGS) entry which is preliminary data.</text>
</comment>
<feature type="chain" id="PRO_5047108504" evidence="1">
    <location>
        <begin position="19"/>
        <end position="193"/>
    </location>
</feature>
<proteinExistence type="predicted"/>
<gene>
    <name evidence="2" type="ORF">ACFQ13_06030</name>
</gene>
<dbReference type="Proteomes" id="UP001597086">
    <property type="component" value="Unassembled WGS sequence"/>
</dbReference>
<keyword evidence="1" id="KW-0732">Signal</keyword>
<dbReference type="EMBL" id="JBHTKM010000030">
    <property type="protein sequence ID" value="MFD1015472.1"/>
    <property type="molecule type" value="Genomic_DNA"/>
</dbReference>